<feature type="compositionally biased region" description="Polar residues" evidence="1">
    <location>
        <begin position="46"/>
        <end position="82"/>
    </location>
</feature>
<dbReference type="OrthoDB" id="2149782at2"/>
<reference evidence="2 3" key="1">
    <citation type="journal article" date="2016" name="Genome Announc.">
        <title>Complete Genome Sequences of Aerococcus christensenii CCUG 28831T, Aerococcus sanguinicola CCUG 43001T, Aerococcus urinae CCUG 36881T, Aerococcus urinaeequi CCUG 28094T, Aerococcus urinaehominis CCUG 42038 BT, and Aerococcus viridans CCUG 4311T.</title>
        <authorList>
            <person name="Carkaci D."/>
            <person name="Dargis R."/>
            <person name="Nielsen X.C."/>
            <person name="Skovgaard O."/>
            <person name="Fuursted K."/>
            <person name="Christensen J.J."/>
        </authorList>
    </citation>
    <scope>NUCLEOTIDE SEQUENCE [LARGE SCALE GENOMIC DNA]</scope>
    <source>
        <strain evidence="2 3">CCUG42038B</strain>
    </source>
</reference>
<dbReference type="PROSITE" id="PS51257">
    <property type="entry name" value="PROKAR_LIPOPROTEIN"/>
    <property type="match status" value="1"/>
</dbReference>
<accession>A0A0X8FKF4</accession>
<reference evidence="3" key="2">
    <citation type="submission" date="2016-01" db="EMBL/GenBank/DDBJ databases">
        <title>Six Aerococcus type strain genome sequencing and assembly using PacBio and Illumina Hiseq.</title>
        <authorList>
            <person name="Carkaci D."/>
            <person name="Dargis R."/>
            <person name="Nielsen X.C."/>
            <person name="Skovgaard O."/>
            <person name="Fuursted K."/>
            <person name="Christensen J.J."/>
        </authorList>
    </citation>
    <scope>NUCLEOTIDE SEQUENCE [LARGE SCALE GENOMIC DNA]</scope>
    <source>
        <strain evidence="3">CCUG42038B</strain>
    </source>
</reference>
<sequence length="225" mass="24760">MKEKLCLLLALVSLAGCQKQTDHGANESEAAKPSSSAQTVKPAKGASQSHSVMQSESESQIGDNNQMTSGQINQEQSTNQDQNPVYWSAEKDIQLADFMASWGAEMGQSYLAYSPDNPVSFYGPLVPDALIAENSHIRPVLNDQLVNMSWYQVGRSADNYQIVAVYSDIETSNEPAAHLYLFVIHQGEPLVLYSGQNQGNEHNYFYFTITDNQALQDGFASIVNQ</sequence>
<evidence type="ECO:0000256" key="1">
    <source>
        <dbReference type="SAM" id="MobiDB-lite"/>
    </source>
</evidence>
<evidence type="ECO:0000313" key="2">
    <source>
        <dbReference type="EMBL" id="AMB98704.1"/>
    </source>
</evidence>
<feature type="region of interest" description="Disordered" evidence="1">
    <location>
        <begin position="24"/>
        <end position="82"/>
    </location>
</feature>
<dbReference type="KEGG" id="auh:AWM75_01255"/>
<keyword evidence="3" id="KW-1185">Reference proteome</keyword>
<dbReference type="Proteomes" id="UP000062260">
    <property type="component" value="Chromosome"/>
</dbReference>
<proteinExistence type="predicted"/>
<dbReference type="RefSeq" id="WP_067977363.1">
    <property type="nucleotide sequence ID" value="NZ_CP014163.1"/>
</dbReference>
<name>A0A0X8FKF4_9LACT</name>
<dbReference type="InterPro" id="IPR031927">
    <property type="entry name" value="DUF4767"/>
</dbReference>
<dbReference type="Pfam" id="PF15983">
    <property type="entry name" value="DUF4767"/>
    <property type="match status" value="1"/>
</dbReference>
<organism evidence="2 3">
    <name type="scientific">Aerococcus urinaehominis</name>
    <dbReference type="NCBI Taxonomy" id="128944"/>
    <lineage>
        <taxon>Bacteria</taxon>
        <taxon>Bacillati</taxon>
        <taxon>Bacillota</taxon>
        <taxon>Bacilli</taxon>
        <taxon>Lactobacillales</taxon>
        <taxon>Aerococcaceae</taxon>
        <taxon>Aerococcus</taxon>
    </lineage>
</organism>
<dbReference type="AlphaFoldDB" id="A0A0X8FKF4"/>
<protein>
    <submittedName>
        <fullName evidence="2">Uncharacterized protein</fullName>
    </submittedName>
</protein>
<gene>
    <name evidence="2" type="ORF">AWM75_01255</name>
</gene>
<evidence type="ECO:0000313" key="3">
    <source>
        <dbReference type="Proteomes" id="UP000062260"/>
    </source>
</evidence>
<dbReference type="EMBL" id="CP014163">
    <property type="protein sequence ID" value="AMB98704.1"/>
    <property type="molecule type" value="Genomic_DNA"/>
</dbReference>
<dbReference type="STRING" id="128944.AWM75_01255"/>